<accession>A0ABN7T1R6</accession>
<dbReference type="Pfam" id="PF01920">
    <property type="entry name" value="Prefoldin_2"/>
    <property type="match status" value="1"/>
</dbReference>
<dbReference type="SUPFAM" id="SSF46579">
    <property type="entry name" value="Prefoldin"/>
    <property type="match status" value="1"/>
</dbReference>
<evidence type="ECO:0000256" key="3">
    <source>
        <dbReference type="SAM" id="Coils"/>
    </source>
</evidence>
<comment type="similarity">
    <text evidence="1">Belongs to the prefoldin subunit beta family.</text>
</comment>
<evidence type="ECO:0000313" key="4">
    <source>
        <dbReference type="EMBL" id="CAG5111005.1"/>
    </source>
</evidence>
<name>A0ABN7T1R6_OIKDI</name>
<dbReference type="InterPro" id="IPR009053">
    <property type="entry name" value="Prefoldin"/>
</dbReference>
<keyword evidence="5" id="KW-1185">Reference proteome</keyword>
<organism evidence="4 5">
    <name type="scientific">Oikopleura dioica</name>
    <name type="common">Tunicate</name>
    <dbReference type="NCBI Taxonomy" id="34765"/>
    <lineage>
        <taxon>Eukaryota</taxon>
        <taxon>Metazoa</taxon>
        <taxon>Chordata</taxon>
        <taxon>Tunicata</taxon>
        <taxon>Appendicularia</taxon>
        <taxon>Copelata</taxon>
        <taxon>Oikopleuridae</taxon>
        <taxon>Oikopleura</taxon>
    </lineage>
</organism>
<evidence type="ECO:0000313" key="5">
    <source>
        <dbReference type="Proteomes" id="UP001158576"/>
    </source>
</evidence>
<dbReference type="Gene3D" id="1.10.287.370">
    <property type="match status" value="1"/>
</dbReference>
<keyword evidence="2" id="KW-0143">Chaperone</keyword>
<feature type="coiled-coil region" evidence="3">
    <location>
        <begin position="3"/>
        <end position="44"/>
    </location>
</feature>
<dbReference type="PANTHER" id="PTHR21431:SF0">
    <property type="entry name" value="PREFOLDIN SUBUNIT 6"/>
    <property type="match status" value="1"/>
</dbReference>
<proteinExistence type="inferred from homology"/>
<dbReference type="InterPro" id="IPR002777">
    <property type="entry name" value="PFD_beta-like"/>
</dbReference>
<reference evidence="4 5" key="1">
    <citation type="submission" date="2021-04" db="EMBL/GenBank/DDBJ databases">
        <authorList>
            <person name="Bliznina A."/>
        </authorList>
    </citation>
    <scope>NUCLEOTIDE SEQUENCE [LARGE SCALE GENOMIC DNA]</scope>
</reference>
<gene>
    <name evidence="4" type="ORF">OKIOD_LOCUS14111</name>
</gene>
<protein>
    <submittedName>
        <fullName evidence="4">Oidioi.mRNA.OKI2018_I69.chr2.g5346.t1.cds</fullName>
    </submittedName>
</protein>
<dbReference type="PANTHER" id="PTHR21431">
    <property type="entry name" value="PREFOLDIN SUBUNIT 6"/>
    <property type="match status" value="1"/>
</dbReference>
<evidence type="ECO:0000256" key="2">
    <source>
        <dbReference type="ARBA" id="ARBA00023186"/>
    </source>
</evidence>
<dbReference type="Proteomes" id="UP001158576">
    <property type="component" value="Chromosome 2"/>
</dbReference>
<sequence>MVANDYQYILENMQKELETQAEKVGELTKERDNAGKKIGALEAQLSETKVVLDELELIGDDATIYKLLGPVLVKQERELALATIKNRKSHMETELKRCSQTVNDVSKKIAKEQDNLRDLHMKSQHVKQALMGAPQQ</sequence>
<dbReference type="EMBL" id="OU015567">
    <property type="protein sequence ID" value="CAG5111005.1"/>
    <property type="molecule type" value="Genomic_DNA"/>
</dbReference>
<keyword evidence="3" id="KW-0175">Coiled coil</keyword>
<evidence type="ECO:0000256" key="1">
    <source>
        <dbReference type="ARBA" id="ARBA00008045"/>
    </source>
</evidence>